<name>A0ACA9Q0R0_9GLOM</name>
<evidence type="ECO:0000313" key="2">
    <source>
        <dbReference type="Proteomes" id="UP000789920"/>
    </source>
</evidence>
<reference evidence="1" key="1">
    <citation type="submission" date="2021-06" db="EMBL/GenBank/DDBJ databases">
        <authorList>
            <person name="Kallberg Y."/>
            <person name="Tangrot J."/>
            <person name="Rosling A."/>
        </authorList>
    </citation>
    <scope>NUCLEOTIDE SEQUENCE</scope>
    <source>
        <strain evidence="1">MA461A</strain>
    </source>
</reference>
<feature type="non-terminal residue" evidence="1">
    <location>
        <position position="1"/>
    </location>
</feature>
<gene>
    <name evidence="1" type="ORF">RPERSI_LOCUS11571</name>
</gene>
<dbReference type="EMBL" id="CAJVQC010023902">
    <property type="protein sequence ID" value="CAG8724358.1"/>
    <property type="molecule type" value="Genomic_DNA"/>
</dbReference>
<protein>
    <submittedName>
        <fullName evidence="1">36311_t:CDS:1</fullName>
    </submittedName>
</protein>
<accession>A0ACA9Q0R0</accession>
<keyword evidence="2" id="KW-1185">Reference proteome</keyword>
<evidence type="ECO:0000313" key="1">
    <source>
        <dbReference type="EMBL" id="CAG8724358.1"/>
    </source>
</evidence>
<comment type="caution">
    <text evidence="1">The sequence shown here is derived from an EMBL/GenBank/DDBJ whole genome shotgun (WGS) entry which is preliminary data.</text>
</comment>
<sequence length="107" mass="12126">VDLNQYEIDKYLTEIETEAELLHWWKASAAQFPTLSRLAMDFLAMQATSVPSEQAFSVAKHTISLTRNRINPEVARTSLCLKSWYRELGDILNEVGNILNEVGNISV</sequence>
<dbReference type="Proteomes" id="UP000789920">
    <property type="component" value="Unassembled WGS sequence"/>
</dbReference>
<proteinExistence type="predicted"/>
<organism evidence="1 2">
    <name type="scientific">Racocetra persica</name>
    <dbReference type="NCBI Taxonomy" id="160502"/>
    <lineage>
        <taxon>Eukaryota</taxon>
        <taxon>Fungi</taxon>
        <taxon>Fungi incertae sedis</taxon>
        <taxon>Mucoromycota</taxon>
        <taxon>Glomeromycotina</taxon>
        <taxon>Glomeromycetes</taxon>
        <taxon>Diversisporales</taxon>
        <taxon>Gigasporaceae</taxon>
        <taxon>Racocetra</taxon>
    </lineage>
</organism>